<dbReference type="RefSeq" id="XP_068137878.1">
    <property type="nucleotide sequence ID" value="XM_068281777.1"/>
</dbReference>
<protein>
    <submittedName>
        <fullName evidence="1">Uncharacterized protein</fullName>
    </submittedName>
</protein>
<dbReference type="EMBL" id="CP017553">
    <property type="protein sequence ID" value="AOW00625.1"/>
    <property type="molecule type" value="Genomic_DNA"/>
</dbReference>
<organism evidence="1 2">
    <name type="scientific">Yarrowia lipolytica</name>
    <name type="common">Candida lipolytica</name>
    <dbReference type="NCBI Taxonomy" id="4952"/>
    <lineage>
        <taxon>Eukaryota</taxon>
        <taxon>Fungi</taxon>
        <taxon>Dikarya</taxon>
        <taxon>Ascomycota</taxon>
        <taxon>Saccharomycotina</taxon>
        <taxon>Dipodascomycetes</taxon>
        <taxon>Dipodascales</taxon>
        <taxon>Dipodascales incertae sedis</taxon>
        <taxon>Yarrowia</taxon>
    </lineage>
</organism>
<dbReference type="VEuPathDB" id="FungiDB:YALI1_A14127g"/>
<evidence type="ECO:0000313" key="1">
    <source>
        <dbReference type="EMBL" id="AOW00625.1"/>
    </source>
</evidence>
<name>A0A1D8N4Q9_YARLL</name>
<dbReference type="Proteomes" id="UP000182444">
    <property type="component" value="Chromosome 1A"/>
</dbReference>
<reference evidence="1 2" key="1">
    <citation type="journal article" date="2016" name="PLoS ONE">
        <title>Sequence Assembly of Yarrowia lipolytica Strain W29/CLIB89 Shows Transposable Element Diversity.</title>
        <authorList>
            <person name="Magnan C."/>
            <person name="Yu J."/>
            <person name="Chang I."/>
            <person name="Jahn E."/>
            <person name="Kanomata Y."/>
            <person name="Wu J."/>
            <person name="Zeller M."/>
            <person name="Oakes M."/>
            <person name="Baldi P."/>
            <person name="Sandmeyer S."/>
        </authorList>
    </citation>
    <scope>NUCLEOTIDE SEQUENCE [LARGE SCALE GENOMIC DNA]</scope>
    <source>
        <strain evidence="2">CLIB89(W29)</strain>
    </source>
</reference>
<gene>
    <name evidence="1" type="ORF">YALI1_A14127g</name>
</gene>
<evidence type="ECO:0000313" key="2">
    <source>
        <dbReference type="Proteomes" id="UP000182444"/>
    </source>
</evidence>
<sequence>MGWLLALCSTTQILHQTNRSHLLPHEEESGGGTRATSSCGFYLLPPVQRSDLTFQLYCTVCYCTYFTVHQKIFLTDWATCESLTQPWKRLKCTLQKLVDQITISCEY</sequence>
<dbReference type="AlphaFoldDB" id="A0A1D8N4Q9"/>
<accession>A0A1D8N4Q9</accession>
<dbReference type="GeneID" id="94582438"/>
<proteinExistence type="predicted"/>